<keyword evidence="4" id="KW-1185">Reference proteome</keyword>
<dbReference type="Pfam" id="PF18942">
    <property type="entry name" value="DUF5689"/>
    <property type="match status" value="1"/>
</dbReference>
<evidence type="ECO:0000313" key="3">
    <source>
        <dbReference type="EMBL" id="MCF4100515.1"/>
    </source>
</evidence>
<accession>A0ABS9EFF8</accession>
<comment type="caution">
    <text evidence="3">The sequence shown here is derived from an EMBL/GenBank/DDBJ whole genome shotgun (WGS) entry which is preliminary data.</text>
</comment>
<feature type="signal peptide" evidence="1">
    <location>
        <begin position="1"/>
        <end position="24"/>
    </location>
</feature>
<evidence type="ECO:0000256" key="1">
    <source>
        <dbReference type="SAM" id="SignalP"/>
    </source>
</evidence>
<name>A0ABS9EFF8_9FLAO</name>
<keyword evidence="1" id="KW-0732">Signal</keyword>
<dbReference type="RefSeq" id="WP_236132660.1">
    <property type="nucleotide sequence ID" value="NZ_JAKGTH010000006.1"/>
</dbReference>
<reference evidence="3" key="1">
    <citation type="submission" date="2022-01" db="EMBL/GenBank/DDBJ databases">
        <title>Gillisia lutea sp. nov., isolated from marine plastic residues from the Malvarosa beach (Valencia, Spain).</title>
        <authorList>
            <person name="Vidal-Verdu A."/>
            <person name="Molina-Menor E."/>
            <person name="Satari L."/>
            <person name="Pascual J."/>
            <person name="Pereto J."/>
            <person name="Porcar M."/>
        </authorList>
    </citation>
    <scope>NUCLEOTIDE SEQUENCE</scope>
    <source>
        <strain evidence="3">M10.2A</strain>
    </source>
</reference>
<sequence>MKAIFFFRGLLISIIFTLISCVNTDDFEIPTPEVPEDDFDGVISSISAIKGNYKPLIGDIYTFQNTDTYIVGYVVSSDEAGNFYKKLILQDKPENPSSGIQILIDDSSLSDFYEFGRKVYVKLDGLSLGYNNGSHQLGIQNRGEVVVIPQSLIDEHLIRSLEKAEIKPLQIDIVDFNETYKNIYIRLEDVQFNRNLIREEQRYTFAAEVTDQYDGERQLESCLSSSAVMLSTSTYSDFKSLLLPQFSGNLNGVLTRNFYDDHYVIVLNTPEDLEFMENDRCDPVFLNCGSNILQGSKQLFEEDFVGISNENILDGRGWTNVNINGGNERFEDGILNGNRFIRISAYNTGENPLEAWLITPAVNLDTSTQEVLSFEIKASYDNATILSVLVTTDFTGNPLTTNWQTLEANIPVGPASQYGVSFKKSILDISCLTGKVNIAFKYLGAVPDKTTTYDIDNIRITGN</sequence>
<gene>
    <name evidence="3" type="ORF">L1I30_02435</name>
</gene>
<dbReference type="Gene3D" id="2.60.120.200">
    <property type="match status" value="1"/>
</dbReference>
<feature type="chain" id="PRO_5046190719" evidence="1">
    <location>
        <begin position="25"/>
        <end position="463"/>
    </location>
</feature>
<proteinExistence type="predicted"/>
<feature type="domain" description="DUF5689" evidence="2">
    <location>
        <begin position="45"/>
        <end position="272"/>
    </location>
</feature>
<organism evidence="3 4">
    <name type="scientific">Gillisia lutea</name>
    <dbReference type="NCBI Taxonomy" id="2909668"/>
    <lineage>
        <taxon>Bacteria</taxon>
        <taxon>Pseudomonadati</taxon>
        <taxon>Bacteroidota</taxon>
        <taxon>Flavobacteriia</taxon>
        <taxon>Flavobacteriales</taxon>
        <taxon>Flavobacteriaceae</taxon>
        <taxon>Gillisia</taxon>
    </lineage>
</organism>
<evidence type="ECO:0000313" key="4">
    <source>
        <dbReference type="Proteomes" id="UP001179363"/>
    </source>
</evidence>
<dbReference type="Proteomes" id="UP001179363">
    <property type="component" value="Unassembled WGS sequence"/>
</dbReference>
<dbReference type="EMBL" id="JAKGTH010000006">
    <property type="protein sequence ID" value="MCF4100515.1"/>
    <property type="molecule type" value="Genomic_DNA"/>
</dbReference>
<evidence type="ECO:0000259" key="2">
    <source>
        <dbReference type="Pfam" id="PF18942"/>
    </source>
</evidence>
<dbReference type="NCBIfam" id="NF038128">
    <property type="entry name" value="choice_anch_J"/>
    <property type="match status" value="1"/>
</dbReference>
<protein>
    <submittedName>
        <fullName evidence="3">DUF5689 domain-containing protein</fullName>
    </submittedName>
</protein>
<dbReference type="InterPro" id="IPR043744">
    <property type="entry name" value="DUF5689"/>
</dbReference>
<dbReference type="PROSITE" id="PS51257">
    <property type="entry name" value="PROKAR_LIPOPROTEIN"/>
    <property type="match status" value="1"/>
</dbReference>